<dbReference type="GO" id="GO:0004674">
    <property type="term" value="F:protein serine/threonine kinase activity"/>
    <property type="evidence" value="ECO:0007669"/>
    <property type="project" value="UniProtKB-KW"/>
</dbReference>
<comment type="caution">
    <text evidence="11">The sequence shown here is derived from an EMBL/GenBank/DDBJ whole genome shotgun (WGS) entry which is preliminary data.</text>
</comment>
<dbReference type="PROSITE" id="PS00108">
    <property type="entry name" value="PROTEIN_KINASE_ST"/>
    <property type="match status" value="1"/>
</dbReference>
<dbReference type="GO" id="GO:0005524">
    <property type="term" value="F:ATP binding"/>
    <property type="evidence" value="ECO:0007669"/>
    <property type="project" value="UniProtKB-UniRule"/>
</dbReference>
<keyword evidence="5 6" id="KW-0067">ATP-binding</keyword>
<feature type="non-terminal residue" evidence="11">
    <location>
        <position position="1"/>
    </location>
</feature>
<evidence type="ECO:0000313" key="12">
    <source>
        <dbReference type="Proteomes" id="UP001445076"/>
    </source>
</evidence>
<evidence type="ECO:0000256" key="3">
    <source>
        <dbReference type="ARBA" id="ARBA00022741"/>
    </source>
</evidence>
<feature type="binding site" evidence="6">
    <location>
        <position position="147"/>
    </location>
    <ligand>
        <name>ATP</name>
        <dbReference type="ChEBI" id="CHEBI:30616"/>
    </ligand>
</feature>
<keyword evidence="8" id="KW-0175">Coiled coil</keyword>
<evidence type="ECO:0000259" key="10">
    <source>
        <dbReference type="PROSITE" id="PS50011"/>
    </source>
</evidence>
<keyword evidence="2" id="KW-0808">Transferase</keyword>
<dbReference type="PROSITE" id="PS00107">
    <property type="entry name" value="PROTEIN_KINASE_ATP"/>
    <property type="match status" value="1"/>
</dbReference>
<dbReference type="InterPro" id="IPR017441">
    <property type="entry name" value="Protein_kinase_ATP_BS"/>
</dbReference>
<accession>A0AAW0XAQ1</accession>
<dbReference type="InterPro" id="IPR011009">
    <property type="entry name" value="Kinase-like_dom_sf"/>
</dbReference>
<proteinExistence type="inferred from homology"/>
<protein>
    <recommendedName>
        <fullName evidence="10">Protein kinase domain-containing protein</fullName>
    </recommendedName>
</protein>
<dbReference type="PROSITE" id="PS50011">
    <property type="entry name" value="PROTEIN_KINASE_DOM"/>
    <property type="match status" value="1"/>
</dbReference>
<evidence type="ECO:0000256" key="4">
    <source>
        <dbReference type="ARBA" id="ARBA00022777"/>
    </source>
</evidence>
<dbReference type="Gene3D" id="1.10.510.10">
    <property type="entry name" value="Transferase(Phosphotransferase) domain 1"/>
    <property type="match status" value="1"/>
</dbReference>
<dbReference type="Proteomes" id="UP001445076">
    <property type="component" value="Unassembled WGS sequence"/>
</dbReference>
<keyword evidence="1 7" id="KW-0723">Serine/threonine-protein kinase</keyword>
<evidence type="ECO:0000256" key="1">
    <source>
        <dbReference type="ARBA" id="ARBA00022527"/>
    </source>
</evidence>
<evidence type="ECO:0000256" key="9">
    <source>
        <dbReference type="SAM" id="MobiDB-lite"/>
    </source>
</evidence>
<dbReference type="SUPFAM" id="SSF56112">
    <property type="entry name" value="Protein kinase-like (PK-like)"/>
    <property type="match status" value="1"/>
</dbReference>
<evidence type="ECO:0000256" key="2">
    <source>
        <dbReference type="ARBA" id="ARBA00022679"/>
    </source>
</evidence>
<dbReference type="EMBL" id="JARKIK010000043">
    <property type="protein sequence ID" value="KAK8736834.1"/>
    <property type="molecule type" value="Genomic_DNA"/>
</dbReference>
<evidence type="ECO:0000256" key="5">
    <source>
        <dbReference type="ARBA" id="ARBA00022840"/>
    </source>
</evidence>
<organism evidence="11 12">
    <name type="scientific">Cherax quadricarinatus</name>
    <name type="common">Australian red claw crayfish</name>
    <dbReference type="NCBI Taxonomy" id="27406"/>
    <lineage>
        <taxon>Eukaryota</taxon>
        <taxon>Metazoa</taxon>
        <taxon>Ecdysozoa</taxon>
        <taxon>Arthropoda</taxon>
        <taxon>Crustacea</taxon>
        <taxon>Multicrustacea</taxon>
        <taxon>Malacostraca</taxon>
        <taxon>Eumalacostraca</taxon>
        <taxon>Eucarida</taxon>
        <taxon>Decapoda</taxon>
        <taxon>Pleocyemata</taxon>
        <taxon>Astacidea</taxon>
        <taxon>Parastacoidea</taxon>
        <taxon>Parastacidae</taxon>
        <taxon>Cherax</taxon>
    </lineage>
</organism>
<dbReference type="GO" id="GO:0006950">
    <property type="term" value="P:response to stress"/>
    <property type="evidence" value="ECO:0007669"/>
    <property type="project" value="UniProtKB-ARBA"/>
</dbReference>
<dbReference type="PANTHER" id="PTHR44329">
    <property type="entry name" value="SERINE/THREONINE-PROTEIN KINASE TNNI3K-RELATED"/>
    <property type="match status" value="1"/>
</dbReference>
<gene>
    <name evidence="11" type="ORF">OTU49_004666</name>
</gene>
<dbReference type="InterPro" id="IPR001245">
    <property type="entry name" value="Ser-Thr/Tyr_kinase_cat_dom"/>
</dbReference>
<feature type="coiled-coil region" evidence="8">
    <location>
        <begin position="78"/>
        <end position="105"/>
    </location>
</feature>
<name>A0AAW0XAQ1_CHEQU</name>
<evidence type="ECO:0000256" key="8">
    <source>
        <dbReference type="SAM" id="Coils"/>
    </source>
</evidence>
<dbReference type="AlphaFoldDB" id="A0AAW0XAQ1"/>
<feature type="region of interest" description="Disordered" evidence="9">
    <location>
        <begin position="1"/>
        <end position="68"/>
    </location>
</feature>
<comment type="similarity">
    <text evidence="7">Belongs to the protein kinase superfamily.</text>
</comment>
<evidence type="ECO:0000256" key="6">
    <source>
        <dbReference type="PROSITE-ProRule" id="PRU10141"/>
    </source>
</evidence>
<feature type="compositionally biased region" description="Gly residues" evidence="9">
    <location>
        <begin position="15"/>
        <end position="57"/>
    </location>
</feature>
<dbReference type="SMART" id="SM00220">
    <property type="entry name" value="S_TKc"/>
    <property type="match status" value="1"/>
</dbReference>
<dbReference type="CDD" id="cd13999">
    <property type="entry name" value="STKc_MAP3K-like"/>
    <property type="match status" value="1"/>
</dbReference>
<dbReference type="InterPro" id="IPR008271">
    <property type="entry name" value="Ser/Thr_kinase_AS"/>
</dbReference>
<reference evidence="11 12" key="1">
    <citation type="journal article" date="2024" name="BMC Genomics">
        <title>Genome assembly of redclaw crayfish (Cherax quadricarinatus) provides insights into its immune adaptation and hypoxia tolerance.</title>
        <authorList>
            <person name="Liu Z."/>
            <person name="Zheng J."/>
            <person name="Li H."/>
            <person name="Fang K."/>
            <person name="Wang S."/>
            <person name="He J."/>
            <person name="Zhou D."/>
            <person name="Weng S."/>
            <person name="Chi M."/>
            <person name="Gu Z."/>
            <person name="He J."/>
            <person name="Li F."/>
            <person name="Wang M."/>
        </authorList>
    </citation>
    <scope>NUCLEOTIDE SEQUENCE [LARGE SCALE GENOMIC DNA]</scope>
    <source>
        <strain evidence="11">ZL_2023a</strain>
    </source>
</reference>
<feature type="domain" description="Protein kinase" evidence="10">
    <location>
        <begin position="120"/>
        <end position="362"/>
    </location>
</feature>
<evidence type="ECO:0000256" key="7">
    <source>
        <dbReference type="RuleBase" id="RU000304"/>
    </source>
</evidence>
<feature type="non-terminal residue" evidence="11">
    <location>
        <position position="362"/>
    </location>
</feature>
<keyword evidence="12" id="KW-1185">Reference proteome</keyword>
<dbReference type="PANTHER" id="PTHR44329:SF288">
    <property type="entry name" value="MITOGEN-ACTIVATED PROTEIN KINASE KINASE KINASE 20"/>
    <property type="match status" value="1"/>
</dbReference>
<dbReference type="InterPro" id="IPR051681">
    <property type="entry name" value="Ser/Thr_Kinases-Pseudokinases"/>
</dbReference>
<dbReference type="InterPro" id="IPR000719">
    <property type="entry name" value="Prot_kinase_dom"/>
</dbReference>
<evidence type="ECO:0000313" key="11">
    <source>
        <dbReference type="EMBL" id="KAK8736834.1"/>
    </source>
</evidence>
<keyword evidence="3 6" id="KW-0547">Nucleotide-binding</keyword>
<dbReference type="Pfam" id="PF07714">
    <property type="entry name" value="PK_Tyr_Ser-Thr"/>
    <property type="match status" value="1"/>
</dbReference>
<keyword evidence="4" id="KW-0418">Kinase</keyword>
<sequence>VASPERKSAPAGETAGSGGHGTGGGGSGGHGTGGGGSGGHGTGGGGSGGHGTGGGGLESKKQDPPNKISLTLSKRDLLHQMVNQTKQHRQQIRSLENELERLRSGDMLNKCEVGVSEVEWRPGDVVGEGSFSTVYRGSYCGTEVAVKELKFKLSQDDKNYFRSEAALLQQLHHPRVVLLMGVCTGAARPFMLLEYLSGGTLYNLIHNTTRERLDHAAYFVVAKDVAQGMNYLHRHEPQVLHLDLKSMNVLLDSYYRAKIADFGFSILRRSRTGSPAQRGSIRGTPAWMAPELLTKGDVSAKCDVYSYAIILWEMLTASHPFKGLDIFQIMETIEAGGRPPLPSSGVSRELKELITSCWAQNP</sequence>